<reference evidence="2" key="1">
    <citation type="journal article" date="2013" name="Genome Announc.">
        <title>First genome sequence of a syntrophic acetate-oxidizing bacterium, Tepidanaerobacter acetatoxydans strain Re1.</title>
        <authorList>
            <person name="Manzoor S."/>
            <person name="Bongcam-Rudloff E."/>
            <person name="Schnurer A."/>
            <person name="Muller B."/>
        </authorList>
    </citation>
    <scope>NUCLEOTIDE SEQUENCE [LARGE SCALE GENOMIC DNA]</scope>
    <source>
        <strain evidence="2">Re1</strain>
    </source>
</reference>
<dbReference type="Proteomes" id="UP000010802">
    <property type="component" value="Chromosome"/>
</dbReference>
<dbReference type="HOGENOM" id="CLU_2792603_0_0_9"/>
<dbReference type="AlphaFoldDB" id="U4Q895"/>
<keyword evidence="2" id="KW-1185">Reference proteome</keyword>
<dbReference type="EMBL" id="HF563609">
    <property type="protein sequence ID" value="CDI40466.1"/>
    <property type="molecule type" value="Genomic_DNA"/>
</dbReference>
<protein>
    <submittedName>
        <fullName evidence="1">Uncharacterized protein</fullName>
    </submittedName>
</protein>
<evidence type="ECO:0000313" key="1">
    <source>
        <dbReference type="EMBL" id="CDI40466.1"/>
    </source>
</evidence>
<organism evidence="1 2">
    <name type="scientific">Tepidanaerobacter acetatoxydans (strain DSM 21804 / JCM 16047 / Re1)</name>
    <dbReference type="NCBI Taxonomy" id="1209989"/>
    <lineage>
        <taxon>Bacteria</taxon>
        <taxon>Bacillati</taxon>
        <taxon>Bacillota</taxon>
        <taxon>Clostridia</taxon>
        <taxon>Thermosediminibacterales</taxon>
        <taxon>Tepidanaerobacteraceae</taxon>
        <taxon>Tepidanaerobacter</taxon>
    </lineage>
</organism>
<proteinExistence type="predicted"/>
<evidence type="ECO:0000313" key="2">
    <source>
        <dbReference type="Proteomes" id="UP000010802"/>
    </source>
</evidence>
<name>U4Q895_TEPAE</name>
<sequence length="68" mass="7384">MGSSPIWVAIILALVAQSVEQRTENPRVGGSIPPQGTIDVRKWLSGRASPCQGEGRGFKSRLPLHLYL</sequence>
<gene>
    <name evidence="1" type="ordered locus">TEPIRE1_0726</name>
</gene>
<dbReference type="AntiFam" id="ANF00010">
    <property type="entry name" value="tRNA translation"/>
</dbReference>
<dbReference type="AntiFam" id="ANF00013">
    <property type="entry name" value="tRNA translation"/>
</dbReference>
<dbReference type="KEGG" id="tae:TepiRe1_0726"/>
<accession>U4Q895</accession>